<dbReference type="Proteomes" id="UP000828390">
    <property type="component" value="Unassembled WGS sequence"/>
</dbReference>
<accession>A0A9D4GG42</accession>
<name>A0A9D4GG42_DREPO</name>
<reference evidence="2" key="1">
    <citation type="journal article" date="2019" name="bioRxiv">
        <title>The Genome of the Zebra Mussel, Dreissena polymorpha: A Resource for Invasive Species Research.</title>
        <authorList>
            <person name="McCartney M.A."/>
            <person name="Auch B."/>
            <person name="Kono T."/>
            <person name="Mallez S."/>
            <person name="Zhang Y."/>
            <person name="Obille A."/>
            <person name="Becker A."/>
            <person name="Abrahante J.E."/>
            <person name="Garbe J."/>
            <person name="Badalamenti J.P."/>
            <person name="Herman A."/>
            <person name="Mangelson H."/>
            <person name="Liachko I."/>
            <person name="Sullivan S."/>
            <person name="Sone E.D."/>
            <person name="Koren S."/>
            <person name="Silverstein K.A.T."/>
            <person name="Beckman K.B."/>
            <person name="Gohl D.M."/>
        </authorList>
    </citation>
    <scope>NUCLEOTIDE SEQUENCE</scope>
    <source>
        <strain evidence="2">Duluth1</strain>
        <tissue evidence="2">Whole animal</tissue>
    </source>
</reference>
<organism evidence="2 3">
    <name type="scientific">Dreissena polymorpha</name>
    <name type="common">Zebra mussel</name>
    <name type="synonym">Mytilus polymorpha</name>
    <dbReference type="NCBI Taxonomy" id="45954"/>
    <lineage>
        <taxon>Eukaryota</taxon>
        <taxon>Metazoa</taxon>
        <taxon>Spiralia</taxon>
        <taxon>Lophotrochozoa</taxon>
        <taxon>Mollusca</taxon>
        <taxon>Bivalvia</taxon>
        <taxon>Autobranchia</taxon>
        <taxon>Heteroconchia</taxon>
        <taxon>Euheterodonta</taxon>
        <taxon>Imparidentia</taxon>
        <taxon>Neoheterodontei</taxon>
        <taxon>Myida</taxon>
        <taxon>Dreissenoidea</taxon>
        <taxon>Dreissenidae</taxon>
        <taxon>Dreissena</taxon>
    </lineage>
</organism>
<comment type="caution">
    <text evidence="2">The sequence shown here is derived from an EMBL/GenBank/DDBJ whole genome shotgun (WGS) entry which is preliminary data.</text>
</comment>
<reference evidence="2" key="2">
    <citation type="submission" date="2020-11" db="EMBL/GenBank/DDBJ databases">
        <authorList>
            <person name="McCartney M.A."/>
            <person name="Auch B."/>
            <person name="Kono T."/>
            <person name="Mallez S."/>
            <person name="Becker A."/>
            <person name="Gohl D.M."/>
            <person name="Silverstein K.A.T."/>
            <person name="Koren S."/>
            <person name="Bechman K.B."/>
            <person name="Herman A."/>
            <person name="Abrahante J.E."/>
            <person name="Garbe J."/>
        </authorList>
    </citation>
    <scope>NUCLEOTIDE SEQUENCE</scope>
    <source>
        <strain evidence="2">Duluth1</strain>
        <tissue evidence="2">Whole animal</tissue>
    </source>
</reference>
<dbReference type="EMBL" id="JAIWYP010000006">
    <property type="protein sequence ID" value="KAH3814844.1"/>
    <property type="molecule type" value="Genomic_DNA"/>
</dbReference>
<sequence length="99" mass="10668">MAAGSPVPVPLRADQQGATGREEPRPVDELGQHADRHEEPCGRTYATSPRPPRPDEGQPRPDQQVHASAAALEVSTPLRSDHQQVGSPARYSSKLGQQD</sequence>
<feature type="region of interest" description="Disordered" evidence="1">
    <location>
        <begin position="1"/>
        <end position="99"/>
    </location>
</feature>
<gene>
    <name evidence="2" type="ORF">DPMN_143357</name>
</gene>
<evidence type="ECO:0000256" key="1">
    <source>
        <dbReference type="SAM" id="MobiDB-lite"/>
    </source>
</evidence>
<feature type="compositionally biased region" description="Basic and acidic residues" evidence="1">
    <location>
        <begin position="20"/>
        <end position="41"/>
    </location>
</feature>
<evidence type="ECO:0000313" key="2">
    <source>
        <dbReference type="EMBL" id="KAH3814844.1"/>
    </source>
</evidence>
<keyword evidence="3" id="KW-1185">Reference proteome</keyword>
<dbReference type="AlphaFoldDB" id="A0A9D4GG42"/>
<protein>
    <submittedName>
        <fullName evidence="2">Uncharacterized protein</fullName>
    </submittedName>
</protein>
<proteinExistence type="predicted"/>
<evidence type="ECO:0000313" key="3">
    <source>
        <dbReference type="Proteomes" id="UP000828390"/>
    </source>
</evidence>